<evidence type="ECO:0000313" key="2">
    <source>
        <dbReference type="EMBL" id="WOO83036.1"/>
    </source>
</evidence>
<organism evidence="2 3">
    <name type="scientific">Vanrija pseudolonga</name>
    <dbReference type="NCBI Taxonomy" id="143232"/>
    <lineage>
        <taxon>Eukaryota</taxon>
        <taxon>Fungi</taxon>
        <taxon>Dikarya</taxon>
        <taxon>Basidiomycota</taxon>
        <taxon>Agaricomycotina</taxon>
        <taxon>Tremellomycetes</taxon>
        <taxon>Trichosporonales</taxon>
        <taxon>Trichosporonaceae</taxon>
        <taxon>Vanrija</taxon>
    </lineage>
</organism>
<protein>
    <submittedName>
        <fullName evidence="2">Uncharacterized protein</fullName>
    </submittedName>
</protein>
<proteinExistence type="predicted"/>
<accession>A0AAF1BJ57</accession>
<sequence>MLLLLLATSVLAEHHHQQQQHFITPDHSLLRTIKSTPLPTPPLPTVFGVLPSDAAPGMFPAPTSAVTASSARRRRRQRTPAGITAPPVFLGLDAVPTS</sequence>
<dbReference type="EMBL" id="CP086717">
    <property type="protein sequence ID" value="WOO83036.1"/>
    <property type="molecule type" value="Genomic_DNA"/>
</dbReference>
<dbReference type="Proteomes" id="UP000827549">
    <property type="component" value="Chromosome 4"/>
</dbReference>
<keyword evidence="3" id="KW-1185">Reference proteome</keyword>
<dbReference type="AlphaFoldDB" id="A0AAF1BJ57"/>
<dbReference type="RefSeq" id="XP_062629068.1">
    <property type="nucleotide sequence ID" value="XM_062773084.1"/>
</dbReference>
<feature type="region of interest" description="Disordered" evidence="1">
    <location>
        <begin position="60"/>
        <end position="86"/>
    </location>
</feature>
<name>A0AAF1BJ57_9TREE</name>
<feature type="compositionally biased region" description="Low complexity" evidence="1">
    <location>
        <begin position="60"/>
        <end position="70"/>
    </location>
</feature>
<gene>
    <name evidence="2" type="ORF">LOC62_04G006515</name>
</gene>
<dbReference type="GeneID" id="87809737"/>
<reference evidence="2" key="1">
    <citation type="submission" date="2023-10" db="EMBL/GenBank/DDBJ databases">
        <authorList>
            <person name="Noh H."/>
        </authorList>
    </citation>
    <scope>NUCLEOTIDE SEQUENCE</scope>
    <source>
        <strain evidence="2">DUCC4014</strain>
    </source>
</reference>
<evidence type="ECO:0000256" key="1">
    <source>
        <dbReference type="SAM" id="MobiDB-lite"/>
    </source>
</evidence>
<evidence type="ECO:0000313" key="3">
    <source>
        <dbReference type="Proteomes" id="UP000827549"/>
    </source>
</evidence>